<organism evidence="1 2">
    <name type="scientific">Elaeophora elaphi</name>
    <dbReference type="NCBI Taxonomy" id="1147741"/>
    <lineage>
        <taxon>Eukaryota</taxon>
        <taxon>Metazoa</taxon>
        <taxon>Ecdysozoa</taxon>
        <taxon>Nematoda</taxon>
        <taxon>Chromadorea</taxon>
        <taxon>Rhabditida</taxon>
        <taxon>Spirurina</taxon>
        <taxon>Spiruromorpha</taxon>
        <taxon>Filarioidea</taxon>
        <taxon>Onchocercidae</taxon>
        <taxon>Elaeophora</taxon>
    </lineage>
</organism>
<dbReference type="AlphaFoldDB" id="A0A0R3RLR9"/>
<protein>
    <submittedName>
        <fullName evidence="2">RHH_1 domain-containing protein</fullName>
    </submittedName>
</protein>
<dbReference type="Proteomes" id="UP000050640">
    <property type="component" value="Unplaced"/>
</dbReference>
<name>A0A0R3RLR9_9BILA</name>
<keyword evidence="1" id="KW-1185">Reference proteome</keyword>
<reference evidence="2" key="1">
    <citation type="submission" date="2017-02" db="UniProtKB">
        <authorList>
            <consortium name="WormBaseParasite"/>
        </authorList>
    </citation>
    <scope>IDENTIFICATION</scope>
</reference>
<dbReference type="WBParaSite" id="EEL_0000242801-mRNA-1">
    <property type="protein sequence ID" value="EEL_0000242801-mRNA-1"/>
    <property type="gene ID" value="EEL_0000242801"/>
</dbReference>
<evidence type="ECO:0000313" key="2">
    <source>
        <dbReference type="WBParaSite" id="EEL_0000242801-mRNA-1"/>
    </source>
</evidence>
<evidence type="ECO:0000313" key="1">
    <source>
        <dbReference type="Proteomes" id="UP000050640"/>
    </source>
</evidence>
<accession>A0A0R3RLR9</accession>
<sequence>MKEITAENLNVITEKTKSERSALAIRKAISKFIEYSILNFGVSI</sequence>
<proteinExistence type="predicted"/>